<feature type="transmembrane region" description="Helical" evidence="4">
    <location>
        <begin position="379"/>
        <end position="397"/>
    </location>
</feature>
<dbReference type="EMBL" id="CT573072">
    <property type="protein sequence ID" value="CAJ72565.1"/>
    <property type="molecule type" value="Genomic_DNA"/>
</dbReference>
<feature type="repeat" description="TPR" evidence="3">
    <location>
        <begin position="421"/>
        <end position="454"/>
    </location>
</feature>
<evidence type="ECO:0000256" key="3">
    <source>
        <dbReference type="PROSITE-ProRule" id="PRU00339"/>
    </source>
</evidence>
<dbReference type="InterPro" id="IPR019734">
    <property type="entry name" value="TPR_rpt"/>
</dbReference>
<dbReference type="PROSITE" id="PS50005">
    <property type="entry name" value="TPR"/>
    <property type="match status" value="6"/>
</dbReference>
<dbReference type="SUPFAM" id="SSF48452">
    <property type="entry name" value="TPR-like"/>
    <property type="match status" value="1"/>
</dbReference>
<reference evidence="5" key="1">
    <citation type="journal article" date="2006" name="Nature">
        <title>Deciphering the evolution and metabolism of an anammox bacterium from a community genome.</title>
        <authorList>
            <person name="Strous M."/>
            <person name="Pelletier E."/>
            <person name="Mangenot S."/>
            <person name="Rattei T."/>
            <person name="Lehner A."/>
            <person name="Taylor M.W."/>
            <person name="Horn M."/>
            <person name="Daims H."/>
            <person name="Bartol-Mavel D."/>
            <person name="Wincker P."/>
            <person name="Barbe V."/>
            <person name="Fonknechten N."/>
            <person name="Vallenet D."/>
            <person name="Segurens B."/>
            <person name="Schenowitz-Truong C."/>
            <person name="Medigue C."/>
            <person name="Collingro A."/>
            <person name="Snel B."/>
            <person name="Dutilh B.E."/>
            <person name="OpDenCamp H.J.M."/>
            <person name="vanDerDrift C."/>
            <person name="Cirpus I."/>
            <person name="vanDePas-Schoonen K.T."/>
            <person name="Harhangi H.R."/>
            <person name="vanNiftrik L."/>
            <person name="Schmid M."/>
            <person name="Keltjens J."/>
            <person name="vanDeVossenberg J."/>
            <person name="Kartal B."/>
            <person name="Meier H."/>
            <person name="Frishman D."/>
            <person name="Huynen M.A."/>
            <person name="Mewes H."/>
            <person name="Weissenbach J."/>
            <person name="Jetten M.S.M."/>
            <person name="Wagner M."/>
            <person name="LePaslier D."/>
        </authorList>
    </citation>
    <scope>NUCLEOTIDE SEQUENCE</scope>
</reference>
<feature type="transmembrane region" description="Helical" evidence="4">
    <location>
        <begin position="16"/>
        <end position="35"/>
    </location>
</feature>
<feature type="transmembrane region" description="Helical" evidence="4">
    <location>
        <begin position="181"/>
        <end position="208"/>
    </location>
</feature>
<feature type="repeat" description="TPR" evidence="3">
    <location>
        <begin position="455"/>
        <end position="488"/>
    </location>
</feature>
<dbReference type="PROSITE" id="PS50293">
    <property type="entry name" value="TPR_REGION"/>
    <property type="match status" value="4"/>
</dbReference>
<keyword evidence="4" id="KW-0812">Transmembrane</keyword>
<feature type="transmembrane region" description="Helical" evidence="4">
    <location>
        <begin position="256"/>
        <end position="275"/>
    </location>
</feature>
<evidence type="ECO:0000256" key="2">
    <source>
        <dbReference type="ARBA" id="ARBA00022803"/>
    </source>
</evidence>
<dbReference type="InterPro" id="IPR052346">
    <property type="entry name" value="O-mannosyl-transferase_TMTC"/>
</dbReference>
<feature type="repeat" description="TPR" evidence="3">
    <location>
        <begin position="591"/>
        <end position="624"/>
    </location>
</feature>
<sequence length="645" mass="74235">MTFRKMLRGISGTRTSFNLIIPVLIIVCLSQFVYLNTLSNQFVYDDEFIITNNSFIKTWNNFPKLFNREYFEYSGELSYRPVATATYFIDHALWRLAPAGYHFTNNCLHTLNAALLFFLLLHLFRHTGGAFAGALLFACHPVLSETVNAVCFREDLLACAFFLSSFLLYCKTNARRSYFLYAASLICYFFGIFSKEIAITLPLLIFLYDVLFTGMCKKNLHYYSGYVFVTLFYLIIRFVFLHNPVESTVSYPENSIWVNCLTMSKVCAYYIKLLFLPVKLCSDYVIPRSFSLREPAVAVSLFLIASVAAVVYKLFIHHKHLVFSPVWFFITLLPVLNIIPIENIMAERYLYLPAVSFCILCAGLIAHDRHTSVFFGKQYVIAAILSGTVILFSIKTLNRNKVWESQSALWENTAKTSPDSFKAHNNLGNFYRDSGRLDEAIDEFHHALRLFENYAEAHNNLGITYRKKGMHEEAYNEYQKALQLNPDYPDVHNNLGVLYTKINRSDLAMEEFKRAIKSKQMYSDAHNNLGILYAYTGELDLAIESFKNAISSRPDHPDAYANLGTAYLKKGMYDEAIQQFLKAISYDNQYVKAYYYLSTAYWNKGQYEKAAETCRRILSIDPTHGDTLTLLNTIEQRQGRTQTAQ</sequence>
<dbReference type="InterPro" id="IPR013105">
    <property type="entry name" value="TPR_2"/>
</dbReference>
<name>Q1PZR3_KUEST</name>
<keyword evidence="1" id="KW-0677">Repeat</keyword>
<feature type="transmembrane region" description="Helical" evidence="4">
    <location>
        <begin position="296"/>
        <end position="315"/>
    </location>
</feature>
<accession>Q1PZR3</accession>
<organism evidence="5">
    <name type="scientific">Kuenenia stuttgartiensis</name>
    <dbReference type="NCBI Taxonomy" id="174633"/>
    <lineage>
        <taxon>Bacteria</taxon>
        <taxon>Pseudomonadati</taxon>
        <taxon>Planctomycetota</taxon>
        <taxon>Candidatus Brocadiia</taxon>
        <taxon>Candidatus Brocadiales</taxon>
        <taxon>Candidatus Brocadiaceae</taxon>
        <taxon>Candidatus Kuenenia</taxon>
    </lineage>
</organism>
<dbReference type="Pfam" id="PF13414">
    <property type="entry name" value="TPR_11"/>
    <property type="match status" value="1"/>
</dbReference>
<evidence type="ECO:0000313" key="5">
    <source>
        <dbReference type="EMBL" id="CAJ72565.1"/>
    </source>
</evidence>
<proteinExistence type="predicted"/>
<dbReference type="PANTHER" id="PTHR44227">
    <property type="match status" value="1"/>
</dbReference>
<evidence type="ECO:0000256" key="4">
    <source>
        <dbReference type="SAM" id="Phobius"/>
    </source>
</evidence>
<feature type="transmembrane region" description="Helical" evidence="4">
    <location>
        <begin position="220"/>
        <end position="240"/>
    </location>
</feature>
<feature type="repeat" description="TPR" evidence="3">
    <location>
        <begin position="557"/>
        <end position="590"/>
    </location>
</feature>
<dbReference type="SMART" id="SM00028">
    <property type="entry name" value="TPR"/>
    <property type="match status" value="6"/>
</dbReference>
<gene>
    <name evidence="5" type="ORF">kustd1820</name>
</gene>
<dbReference type="Pfam" id="PF07719">
    <property type="entry name" value="TPR_2"/>
    <property type="match status" value="2"/>
</dbReference>
<dbReference type="InterPro" id="IPR011990">
    <property type="entry name" value="TPR-like_helical_dom_sf"/>
</dbReference>
<feature type="transmembrane region" description="Helical" evidence="4">
    <location>
        <begin position="113"/>
        <end position="138"/>
    </location>
</feature>
<keyword evidence="2 3" id="KW-0802">TPR repeat</keyword>
<reference evidence="5" key="2">
    <citation type="submission" date="2006-01" db="EMBL/GenBank/DDBJ databases">
        <authorList>
            <person name="Genoscope"/>
        </authorList>
    </citation>
    <scope>NUCLEOTIDE SEQUENCE</scope>
</reference>
<feature type="repeat" description="TPR" evidence="3">
    <location>
        <begin position="523"/>
        <end position="556"/>
    </location>
</feature>
<protein>
    <submittedName>
        <fullName evidence="5">Uncharacterized protein</fullName>
    </submittedName>
</protein>
<keyword evidence="4" id="KW-0472">Membrane</keyword>
<dbReference type="Pfam" id="PF13432">
    <property type="entry name" value="TPR_16"/>
    <property type="match status" value="1"/>
</dbReference>
<dbReference type="Gene3D" id="1.25.40.10">
    <property type="entry name" value="Tetratricopeptide repeat domain"/>
    <property type="match status" value="3"/>
</dbReference>
<feature type="transmembrane region" description="Helical" evidence="4">
    <location>
        <begin position="349"/>
        <end position="367"/>
    </location>
</feature>
<keyword evidence="4" id="KW-1133">Transmembrane helix</keyword>
<dbReference type="PANTHER" id="PTHR44227:SF3">
    <property type="entry name" value="PROTEIN O-MANNOSYL-TRANSFERASE TMTC4"/>
    <property type="match status" value="1"/>
</dbReference>
<evidence type="ECO:0000256" key="1">
    <source>
        <dbReference type="ARBA" id="ARBA00022737"/>
    </source>
</evidence>
<feature type="transmembrane region" description="Helical" evidence="4">
    <location>
        <begin position="321"/>
        <end position="340"/>
    </location>
</feature>
<feature type="repeat" description="TPR" evidence="3">
    <location>
        <begin position="489"/>
        <end position="522"/>
    </location>
</feature>
<dbReference type="AlphaFoldDB" id="Q1PZR3"/>